<feature type="compositionally biased region" description="Basic and acidic residues" evidence="3">
    <location>
        <begin position="333"/>
        <end position="351"/>
    </location>
</feature>
<dbReference type="RefSeq" id="WP_311662837.1">
    <property type="nucleotide sequence ID" value="NZ_JAVRHT010000013.1"/>
</dbReference>
<organism evidence="5 6">
    <name type="scientific">Rubrivirga litoralis</name>
    <dbReference type="NCBI Taxonomy" id="3075598"/>
    <lineage>
        <taxon>Bacteria</taxon>
        <taxon>Pseudomonadati</taxon>
        <taxon>Rhodothermota</taxon>
        <taxon>Rhodothermia</taxon>
        <taxon>Rhodothermales</taxon>
        <taxon>Rubricoccaceae</taxon>
        <taxon>Rubrivirga</taxon>
    </lineage>
</organism>
<dbReference type="PRINTS" id="PR00081">
    <property type="entry name" value="GDHRDH"/>
</dbReference>
<dbReference type="InterPro" id="IPR020904">
    <property type="entry name" value="Sc_DH/Rdtase_CS"/>
</dbReference>
<dbReference type="CDD" id="cd05233">
    <property type="entry name" value="SDR_c"/>
    <property type="match status" value="1"/>
</dbReference>
<feature type="domain" description="Ketoreductase" evidence="4">
    <location>
        <begin position="32"/>
        <end position="219"/>
    </location>
</feature>
<evidence type="ECO:0000313" key="6">
    <source>
        <dbReference type="Proteomes" id="UP001267426"/>
    </source>
</evidence>
<gene>
    <name evidence="5" type="ORF">RM540_06985</name>
</gene>
<dbReference type="PROSITE" id="PS00061">
    <property type="entry name" value="ADH_SHORT"/>
    <property type="match status" value="1"/>
</dbReference>
<sequence>MTANTKLALGGVGAWAAARALRRRRALSFAGRTVVISGGSRGLGLLVARRLVAEGARVALLARTEADLDAALADLGGRGGPLLGAALTGGAAIAVPCDVRDREQVEAAVARVARELGPPSVLLHDAGVIGVGPEAHMAEEDYRRSLDVHFWGGYYLTEALRPHLGDGARIGYVSSVAGRVAAPHLAPYSVGKHALVGYADAVRAELAASGVRVTTITPGLMRTGSHPNAHTKGDHEAEFAWFAAADANPLLSISGDRAADKVVDALRHGDAALTLTLPATLGAALDGVAPGLVGGAAKLAARLLPAPTGPKGDERRTGWESFSDAAPSALTRPADEATDRNNELRGHEPLT</sequence>
<dbReference type="PANTHER" id="PTHR44196:SF1">
    <property type="entry name" value="DEHYDROGENASE_REDUCTASE SDR FAMILY MEMBER 7B"/>
    <property type="match status" value="1"/>
</dbReference>
<reference evidence="5 6" key="1">
    <citation type="submission" date="2023-09" db="EMBL/GenBank/DDBJ databases">
        <authorList>
            <person name="Rey-Velasco X."/>
        </authorList>
    </citation>
    <scope>NUCLEOTIDE SEQUENCE [LARGE SCALE GENOMIC DNA]</scope>
    <source>
        <strain evidence="5 6">F394</strain>
    </source>
</reference>
<evidence type="ECO:0000256" key="2">
    <source>
        <dbReference type="ARBA" id="ARBA00023002"/>
    </source>
</evidence>
<dbReference type="Proteomes" id="UP001267426">
    <property type="component" value="Unassembled WGS sequence"/>
</dbReference>
<dbReference type="Pfam" id="PF00106">
    <property type="entry name" value="adh_short"/>
    <property type="match status" value="1"/>
</dbReference>
<keyword evidence="6" id="KW-1185">Reference proteome</keyword>
<dbReference type="EMBL" id="JAVRHT010000013">
    <property type="protein sequence ID" value="MDT0631494.1"/>
    <property type="molecule type" value="Genomic_DNA"/>
</dbReference>
<comment type="caution">
    <text evidence="5">The sequence shown here is derived from an EMBL/GenBank/DDBJ whole genome shotgun (WGS) entry which is preliminary data.</text>
</comment>
<name>A0ABU3BQE9_9BACT</name>
<protein>
    <submittedName>
        <fullName evidence="5">SDR family oxidoreductase</fullName>
        <ecNumber evidence="5">1.-.-.-</ecNumber>
    </submittedName>
</protein>
<keyword evidence="2 5" id="KW-0560">Oxidoreductase</keyword>
<dbReference type="PANTHER" id="PTHR44196">
    <property type="entry name" value="DEHYDROGENASE/REDUCTASE SDR FAMILY MEMBER 7B"/>
    <property type="match status" value="1"/>
</dbReference>
<dbReference type="GO" id="GO:0016491">
    <property type="term" value="F:oxidoreductase activity"/>
    <property type="evidence" value="ECO:0007669"/>
    <property type="project" value="UniProtKB-KW"/>
</dbReference>
<dbReference type="SMART" id="SM00822">
    <property type="entry name" value="PKS_KR"/>
    <property type="match status" value="1"/>
</dbReference>
<evidence type="ECO:0000256" key="1">
    <source>
        <dbReference type="ARBA" id="ARBA00006484"/>
    </source>
</evidence>
<dbReference type="InterPro" id="IPR057326">
    <property type="entry name" value="KR_dom"/>
</dbReference>
<feature type="region of interest" description="Disordered" evidence="3">
    <location>
        <begin position="304"/>
        <end position="351"/>
    </location>
</feature>
<dbReference type="SUPFAM" id="SSF51735">
    <property type="entry name" value="NAD(P)-binding Rossmann-fold domains"/>
    <property type="match status" value="1"/>
</dbReference>
<evidence type="ECO:0000259" key="4">
    <source>
        <dbReference type="SMART" id="SM00822"/>
    </source>
</evidence>
<dbReference type="InterPro" id="IPR036291">
    <property type="entry name" value="NAD(P)-bd_dom_sf"/>
</dbReference>
<evidence type="ECO:0000313" key="5">
    <source>
        <dbReference type="EMBL" id="MDT0631494.1"/>
    </source>
</evidence>
<evidence type="ECO:0000256" key="3">
    <source>
        <dbReference type="SAM" id="MobiDB-lite"/>
    </source>
</evidence>
<dbReference type="Gene3D" id="3.40.50.720">
    <property type="entry name" value="NAD(P)-binding Rossmann-like Domain"/>
    <property type="match status" value="1"/>
</dbReference>
<dbReference type="EC" id="1.-.-.-" evidence="5"/>
<comment type="similarity">
    <text evidence="1">Belongs to the short-chain dehydrogenases/reductases (SDR) family.</text>
</comment>
<dbReference type="InterPro" id="IPR002347">
    <property type="entry name" value="SDR_fam"/>
</dbReference>
<accession>A0ABU3BQE9</accession>
<proteinExistence type="inferred from homology"/>